<proteinExistence type="predicted"/>
<feature type="domain" description="Trypanosome variant surface glycoprotein A-type N-terminal" evidence="8">
    <location>
        <begin position="70"/>
        <end position="248"/>
    </location>
</feature>
<name>M4T9S6_9TRYP</name>
<feature type="region of interest" description="Disordered" evidence="7">
    <location>
        <begin position="217"/>
        <end position="240"/>
    </location>
</feature>
<keyword evidence="5" id="KW-0325">Glycoprotein</keyword>
<evidence type="ECO:0000256" key="5">
    <source>
        <dbReference type="ARBA" id="ARBA00023180"/>
    </source>
</evidence>
<dbReference type="Pfam" id="PF00913">
    <property type="entry name" value="Trypan_glycop"/>
    <property type="match status" value="1"/>
</dbReference>
<dbReference type="GO" id="GO:0042783">
    <property type="term" value="P:symbiont-mediated evasion of host immune response"/>
    <property type="evidence" value="ECO:0007669"/>
    <property type="project" value="InterPro"/>
</dbReference>
<evidence type="ECO:0000256" key="2">
    <source>
        <dbReference type="ARBA" id="ARBA00022475"/>
    </source>
</evidence>
<keyword evidence="6" id="KW-0449">Lipoprotein</keyword>
<dbReference type="GO" id="GO:0098552">
    <property type="term" value="C:side of membrane"/>
    <property type="evidence" value="ECO:0007669"/>
    <property type="project" value="UniProtKB-KW"/>
</dbReference>
<dbReference type="AlphaFoldDB" id="M4T9S6"/>
<feature type="non-terminal residue" evidence="9">
    <location>
        <position position="1"/>
    </location>
</feature>
<dbReference type="Gene3D" id="3.90.150.10">
    <property type="entry name" value="Variant Surface Glycoprotein, subunit A domain 1"/>
    <property type="match status" value="1"/>
</dbReference>
<dbReference type="EMBL" id="KC612224">
    <property type="protein sequence ID" value="AGH59655.1"/>
    <property type="molecule type" value="Genomic_DNA"/>
</dbReference>
<protein>
    <submittedName>
        <fullName evidence="9">Variant surface glycoprotein 3630</fullName>
    </submittedName>
</protein>
<keyword evidence="4" id="KW-0472">Membrane</keyword>
<organism evidence="9">
    <name type="scientific">Trypanosoma brucei</name>
    <dbReference type="NCBI Taxonomy" id="5691"/>
    <lineage>
        <taxon>Eukaryota</taxon>
        <taxon>Discoba</taxon>
        <taxon>Euglenozoa</taxon>
        <taxon>Kinetoplastea</taxon>
        <taxon>Metakinetoplastina</taxon>
        <taxon>Trypanosomatida</taxon>
        <taxon>Trypanosomatidae</taxon>
        <taxon>Trypanosoma</taxon>
    </lineage>
</organism>
<keyword evidence="2" id="KW-1003">Cell membrane</keyword>
<accession>M4T9S6</accession>
<evidence type="ECO:0000313" key="9">
    <source>
        <dbReference type="EMBL" id="AGH59655.1"/>
    </source>
</evidence>
<dbReference type="SUPFAM" id="SSF58087">
    <property type="entry name" value="Variant surface glycoprotein (N-terminal domain)"/>
    <property type="match status" value="1"/>
</dbReference>
<comment type="subcellular location">
    <subcellularLocation>
        <location evidence="1">Cell membrane</location>
        <topology evidence="1">Lipid-anchor</topology>
        <topology evidence="1">GPI-anchor</topology>
    </subcellularLocation>
</comment>
<evidence type="ECO:0000256" key="4">
    <source>
        <dbReference type="ARBA" id="ARBA00023136"/>
    </source>
</evidence>
<evidence type="ECO:0000256" key="1">
    <source>
        <dbReference type="ARBA" id="ARBA00004609"/>
    </source>
</evidence>
<evidence type="ECO:0000256" key="3">
    <source>
        <dbReference type="ARBA" id="ARBA00022622"/>
    </source>
</evidence>
<keyword evidence="3" id="KW-0336">GPI-anchor</keyword>
<dbReference type="Gene3D" id="1.10.470.10">
    <property type="entry name" value="Variant Surface Glycoprotein, subunit A, domain 2"/>
    <property type="match status" value="1"/>
</dbReference>
<reference evidence="9" key="1">
    <citation type="submission" date="2013-02" db="EMBL/GenBank/DDBJ databases">
        <authorList>
            <person name="Cross G.A.M."/>
            <person name="Kim H.-S."/>
            <person name="Wickstead B."/>
        </authorList>
    </citation>
    <scope>NUCLEOTIDE SEQUENCE</scope>
    <source>
        <strain evidence="9">Lister 427</strain>
    </source>
</reference>
<sequence>LFKLVQTNTQACKMSTESDSDSFHGNKPEFSQLKNIKLTTLANIHKGFATKTLSIASATGGCPNAQAVTDIQSRLACCQIAAATTTTYVFSTPKATSNKGQIAADIFETATENSDCHTSILNLLENAGPEAKLQKDLCDALKTKQPVVQPLRGSTGEGLAAQQSMQLFIRNCDADLQSNADAHSCPQAEKLKHYIKQAYKDTPTAFDTEFITNLESENVPTRSKNKGGNQKISELKTTGNMEATLSHLEDLRIQRELEAGKKSTTSVAVDSRAAKDCKG</sequence>
<feature type="region of interest" description="Disordered" evidence="7">
    <location>
        <begin position="259"/>
        <end position="279"/>
    </location>
</feature>
<reference evidence="9" key="2">
    <citation type="journal article" date="2014" name="Mol. Biochem. Parasitol.">
        <title>Capturing the variant surface glycoprotein repertoire (the VSGnome) of Trypanosoma brucei Lister 427.</title>
        <authorList>
            <person name="Cross G.A."/>
            <person name="Kim H.S."/>
            <person name="Wickstead B."/>
        </authorList>
    </citation>
    <scope>NUCLEOTIDE SEQUENCE</scope>
    <source>
        <strain evidence="9">Lister 427</strain>
    </source>
</reference>
<evidence type="ECO:0000259" key="8">
    <source>
        <dbReference type="Pfam" id="PF00913"/>
    </source>
</evidence>
<dbReference type="GO" id="GO:0005886">
    <property type="term" value="C:plasma membrane"/>
    <property type="evidence" value="ECO:0007669"/>
    <property type="project" value="UniProtKB-SubCell"/>
</dbReference>
<evidence type="ECO:0000256" key="7">
    <source>
        <dbReference type="SAM" id="MobiDB-lite"/>
    </source>
</evidence>
<evidence type="ECO:0000256" key="6">
    <source>
        <dbReference type="ARBA" id="ARBA00023288"/>
    </source>
</evidence>
<dbReference type="InterPro" id="IPR001812">
    <property type="entry name" value="Trypano_VSG_A_N_dom"/>
</dbReference>